<dbReference type="Gene3D" id="1.25.40.10">
    <property type="entry name" value="Tetratricopeptide repeat domain"/>
    <property type="match status" value="1"/>
</dbReference>
<dbReference type="InParanoid" id="A0A1X2H616"/>
<dbReference type="OrthoDB" id="2271131at2759"/>
<accession>A0A1X2H616</accession>
<dbReference type="Proteomes" id="UP000242180">
    <property type="component" value="Unassembled WGS sequence"/>
</dbReference>
<dbReference type="InterPro" id="IPR011990">
    <property type="entry name" value="TPR-like_helical_dom_sf"/>
</dbReference>
<evidence type="ECO:0000313" key="2">
    <source>
        <dbReference type="Proteomes" id="UP000242180"/>
    </source>
</evidence>
<evidence type="ECO:0000313" key="1">
    <source>
        <dbReference type="EMBL" id="ORY93904.1"/>
    </source>
</evidence>
<dbReference type="SUPFAM" id="SSF48452">
    <property type="entry name" value="TPR-like"/>
    <property type="match status" value="1"/>
</dbReference>
<dbReference type="EMBL" id="MCGN01000008">
    <property type="protein sequence ID" value="ORY93904.1"/>
    <property type="molecule type" value="Genomic_DNA"/>
</dbReference>
<protein>
    <submittedName>
        <fullName evidence="1">Uncharacterized protein</fullName>
    </submittedName>
</protein>
<dbReference type="AlphaFoldDB" id="A0A1X2H616"/>
<reference evidence="1 2" key="1">
    <citation type="submission" date="2016-07" db="EMBL/GenBank/DDBJ databases">
        <title>Pervasive Adenine N6-methylation of Active Genes in Fungi.</title>
        <authorList>
            <consortium name="DOE Joint Genome Institute"/>
            <person name="Mondo S.J."/>
            <person name="Dannebaum R.O."/>
            <person name="Kuo R.C."/>
            <person name="Labutti K."/>
            <person name="Haridas S."/>
            <person name="Kuo A."/>
            <person name="Salamov A."/>
            <person name="Ahrendt S.R."/>
            <person name="Lipzen A."/>
            <person name="Sullivan W."/>
            <person name="Andreopoulos W.B."/>
            <person name="Clum A."/>
            <person name="Lindquist E."/>
            <person name="Daum C."/>
            <person name="Ramamoorthy G.K."/>
            <person name="Gryganskyi A."/>
            <person name="Culley D."/>
            <person name="Magnuson J.K."/>
            <person name="James T.Y."/>
            <person name="O'Malley M.A."/>
            <person name="Stajich J.E."/>
            <person name="Spatafora J.W."/>
            <person name="Visel A."/>
            <person name="Grigoriev I.V."/>
        </authorList>
    </citation>
    <scope>NUCLEOTIDE SEQUENCE [LARGE SCALE GENOMIC DNA]</scope>
    <source>
        <strain evidence="1 2">NRRL 2496</strain>
    </source>
</reference>
<sequence length="225" mass="25807">MDELLQGAIAANKERDLVRLERCLRESLELVLGWRTNEYLKSGKLDVALDHANALIEMYPNSPVGYISAGDVYCEKCDYKRAVDIYAEGLAKSNQRSTAEIAQRVESTKLLRDKKCDPLIYLPGELIAKIFDYVPEKRVLCTRLSRTWRQRLPLLPMWSTLRVDIQLRRPGYWHNGLVRVLKPSLREIHIETDSELCPILSLMSQAGCDNVRKAGTSMKLFLEQI</sequence>
<keyword evidence="2" id="KW-1185">Reference proteome</keyword>
<organism evidence="1 2">
    <name type="scientific">Syncephalastrum racemosum</name>
    <name type="common">Filamentous fungus</name>
    <dbReference type="NCBI Taxonomy" id="13706"/>
    <lineage>
        <taxon>Eukaryota</taxon>
        <taxon>Fungi</taxon>
        <taxon>Fungi incertae sedis</taxon>
        <taxon>Mucoromycota</taxon>
        <taxon>Mucoromycotina</taxon>
        <taxon>Mucoromycetes</taxon>
        <taxon>Mucorales</taxon>
        <taxon>Syncephalastraceae</taxon>
        <taxon>Syncephalastrum</taxon>
    </lineage>
</organism>
<comment type="caution">
    <text evidence="1">The sequence shown here is derived from an EMBL/GenBank/DDBJ whole genome shotgun (WGS) entry which is preliminary data.</text>
</comment>
<proteinExistence type="predicted"/>
<name>A0A1X2H616_SYNRA</name>
<gene>
    <name evidence="1" type="ORF">BCR43DRAFT_349374</name>
</gene>